<evidence type="ECO:0000256" key="2">
    <source>
        <dbReference type="ARBA" id="ARBA00022448"/>
    </source>
</evidence>
<dbReference type="GO" id="GO:0005886">
    <property type="term" value="C:plasma membrane"/>
    <property type="evidence" value="ECO:0007669"/>
    <property type="project" value="TreeGrafter"/>
</dbReference>
<feature type="transmembrane region" description="Helical" evidence="6">
    <location>
        <begin position="297"/>
        <end position="322"/>
    </location>
</feature>
<feature type="transmembrane region" description="Helical" evidence="6">
    <location>
        <begin position="93"/>
        <end position="111"/>
    </location>
</feature>
<gene>
    <name evidence="7" type="ORF">UFOPK2086_00873</name>
</gene>
<feature type="transmembrane region" description="Helical" evidence="6">
    <location>
        <begin position="194"/>
        <end position="214"/>
    </location>
</feature>
<dbReference type="PANTHER" id="PTHR11706">
    <property type="entry name" value="SOLUTE CARRIER PROTEIN FAMILY 11 MEMBER"/>
    <property type="match status" value="1"/>
</dbReference>
<feature type="transmembrane region" description="Helical" evidence="6">
    <location>
        <begin position="155"/>
        <end position="174"/>
    </location>
</feature>
<feature type="transmembrane region" description="Helical" evidence="6">
    <location>
        <begin position="247"/>
        <end position="269"/>
    </location>
</feature>
<evidence type="ECO:0000256" key="6">
    <source>
        <dbReference type="SAM" id="Phobius"/>
    </source>
</evidence>
<evidence type="ECO:0000256" key="5">
    <source>
        <dbReference type="ARBA" id="ARBA00023136"/>
    </source>
</evidence>
<dbReference type="NCBIfam" id="NF037982">
    <property type="entry name" value="Nramp_1"/>
    <property type="match status" value="1"/>
</dbReference>
<feature type="transmembrane region" description="Helical" evidence="6">
    <location>
        <begin position="342"/>
        <end position="361"/>
    </location>
</feature>
<feature type="transmembrane region" description="Helical" evidence="6">
    <location>
        <begin position="123"/>
        <end position="143"/>
    </location>
</feature>
<feature type="transmembrane region" description="Helical" evidence="6">
    <location>
        <begin position="45"/>
        <end position="67"/>
    </location>
</feature>
<proteinExistence type="predicted"/>
<accession>A0A6J6JQI0</accession>
<evidence type="ECO:0000256" key="4">
    <source>
        <dbReference type="ARBA" id="ARBA00022989"/>
    </source>
</evidence>
<evidence type="ECO:0000256" key="3">
    <source>
        <dbReference type="ARBA" id="ARBA00022692"/>
    </source>
</evidence>
<keyword evidence="4 6" id="KW-1133">Transmembrane helix</keyword>
<dbReference type="EMBL" id="CAEZVQ010000117">
    <property type="protein sequence ID" value="CAB4639721.1"/>
    <property type="molecule type" value="Genomic_DNA"/>
</dbReference>
<keyword evidence="5 6" id="KW-0472">Membrane</keyword>
<sequence>MTSDVQHHPHRRRFRGRGYFQRVGPGLITGAADDDPSGIGTYSQVGAAFGFTLLWSTLVALPLAIAVQEATARLGLSSGQGLASLIRREFPKWVLYIAVVLVVSANSFNIGADLGSMAAATRLIIPVPHIILVLLFTAGMASLEVFVPYHKYSRVLRWLCVSLLSYVLVLFIVKVQWTDVVRGLLVPEFTFNKITIAALIALFGTTISPYLFFWQTSEEVEELREHGTTRLSPEHWGGHLRAMRGDVMAGMTSGVFVMFAIMVTSAATLGQAGITQIGTAEEAAMALEPLAGSAAKYLFAIGIVGTGLLAVPVLAGSTSYALAETFGWREGLSLKMSQAKAFYMVIVGSMLLGLGMNMAGLDPVRSLYWSAILNGLSAPPLIVMILILSRRKHVMGEHTSGRVSTTLIAVAAAVSSVLPLAYFFAK</sequence>
<dbReference type="GO" id="GO:0015086">
    <property type="term" value="F:cadmium ion transmembrane transporter activity"/>
    <property type="evidence" value="ECO:0007669"/>
    <property type="project" value="TreeGrafter"/>
</dbReference>
<dbReference type="GO" id="GO:0034755">
    <property type="term" value="P:iron ion transmembrane transport"/>
    <property type="evidence" value="ECO:0007669"/>
    <property type="project" value="TreeGrafter"/>
</dbReference>
<dbReference type="Pfam" id="PF01566">
    <property type="entry name" value="Nramp"/>
    <property type="match status" value="1"/>
</dbReference>
<organism evidence="7">
    <name type="scientific">freshwater metagenome</name>
    <dbReference type="NCBI Taxonomy" id="449393"/>
    <lineage>
        <taxon>unclassified sequences</taxon>
        <taxon>metagenomes</taxon>
        <taxon>ecological metagenomes</taxon>
    </lineage>
</organism>
<reference evidence="7" key="1">
    <citation type="submission" date="2020-05" db="EMBL/GenBank/DDBJ databases">
        <authorList>
            <person name="Chiriac C."/>
            <person name="Salcher M."/>
            <person name="Ghai R."/>
            <person name="Kavagutti S V."/>
        </authorList>
    </citation>
    <scope>NUCLEOTIDE SEQUENCE</scope>
</reference>
<dbReference type="AlphaFoldDB" id="A0A6J6JQI0"/>
<dbReference type="GO" id="GO:0005384">
    <property type="term" value="F:manganese ion transmembrane transporter activity"/>
    <property type="evidence" value="ECO:0007669"/>
    <property type="project" value="TreeGrafter"/>
</dbReference>
<evidence type="ECO:0000256" key="1">
    <source>
        <dbReference type="ARBA" id="ARBA00004141"/>
    </source>
</evidence>
<keyword evidence="3 6" id="KW-0812">Transmembrane</keyword>
<feature type="transmembrane region" description="Helical" evidence="6">
    <location>
        <begin position="367"/>
        <end position="389"/>
    </location>
</feature>
<protein>
    <submittedName>
        <fullName evidence="7">Unannotated protein</fullName>
    </submittedName>
</protein>
<keyword evidence="2" id="KW-0813">Transport</keyword>
<feature type="transmembrane region" description="Helical" evidence="6">
    <location>
        <begin position="401"/>
        <end position="425"/>
    </location>
</feature>
<dbReference type="InterPro" id="IPR001046">
    <property type="entry name" value="NRAMP_fam"/>
</dbReference>
<name>A0A6J6JQI0_9ZZZZ</name>
<dbReference type="PANTHER" id="PTHR11706:SF33">
    <property type="entry name" value="NATURAL RESISTANCE-ASSOCIATED MACROPHAGE PROTEIN 2"/>
    <property type="match status" value="1"/>
</dbReference>
<evidence type="ECO:0000313" key="7">
    <source>
        <dbReference type="EMBL" id="CAB4639721.1"/>
    </source>
</evidence>
<comment type="subcellular location">
    <subcellularLocation>
        <location evidence="1">Membrane</location>
        <topology evidence="1">Multi-pass membrane protein</topology>
    </subcellularLocation>
</comment>